<gene>
    <name evidence="1" type="ORF">DSO57_1034967</name>
</gene>
<reference evidence="1" key="1">
    <citation type="submission" date="2022-04" db="EMBL/GenBank/DDBJ databases">
        <title>Genome of the entomopathogenic fungus Entomophthora muscae.</title>
        <authorList>
            <person name="Elya C."/>
            <person name="Lovett B.R."/>
            <person name="Lee E."/>
            <person name="Macias A.M."/>
            <person name="Hajek A.E."/>
            <person name="De Bivort B.L."/>
            <person name="Kasson M.T."/>
            <person name="De Fine Licht H.H."/>
            <person name="Stajich J.E."/>
        </authorList>
    </citation>
    <scope>NUCLEOTIDE SEQUENCE</scope>
    <source>
        <strain evidence="1">Berkeley</strain>
    </source>
</reference>
<proteinExistence type="predicted"/>
<protein>
    <submittedName>
        <fullName evidence="1">Uncharacterized protein</fullName>
    </submittedName>
</protein>
<organism evidence="1 2">
    <name type="scientific">Entomophthora muscae</name>
    <dbReference type="NCBI Taxonomy" id="34485"/>
    <lineage>
        <taxon>Eukaryota</taxon>
        <taxon>Fungi</taxon>
        <taxon>Fungi incertae sedis</taxon>
        <taxon>Zoopagomycota</taxon>
        <taxon>Entomophthoromycotina</taxon>
        <taxon>Entomophthoromycetes</taxon>
        <taxon>Entomophthorales</taxon>
        <taxon>Entomophthoraceae</taxon>
        <taxon>Entomophthora</taxon>
    </lineage>
</organism>
<name>A0ACC2TXJ2_9FUNG</name>
<accession>A0ACC2TXJ2</accession>
<evidence type="ECO:0000313" key="2">
    <source>
        <dbReference type="Proteomes" id="UP001165960"/>
    </source>
</evidence>
<comment type="caution">
    <text evidence="1">The sequence shown here is derived from an EMBL/GenBank/DDBJ whole genome shotgun (WGS) entry which is preliminary data.</text>
</comment>
<dbReference type="EMBL" id="QTSX02001720">
    <property type="protein sequence ID" value="KAJ9079478.1"/>
    <property type="molecule type" value="Genomic_DNA"/>
</dbReference>
<sequence>MPSFTHGRQLSLDMDLDEKSNKRQKPDESERGKLVSNAGYTMGRSFRAGWGPLGNLYFVGRDGTQVCDVHVGGGICSLTLAPKETIRDRHVTTLSAYLPAVALVDTPAVTKDTPAQAKPIEPSWTELSKEINEHPQLFDSFELHLWRLLPILFRPTAGVVFSATTPEASQKARMLLQKQKLTKWLSTAVQSDIYPKHSKPTATHALDKILELLSANLVKEAVVYATQKKYHRLGILISQAGGDSYFKHFMLNQICEWVSGRTIVSIDTRLVKIYFLLAGIVYPSIHARTCPEALSNLVSSVDSLTTGASWLKSFALAFWYSAFYDQPITTALNEYDAASNVARPCAWYVQENGPDRYCIPPAQVPARLFLSSCQSP</sequence>
<keyword evidence="2" id="KW-1185">Reference proteome</keyword>
<evidence type="ECO:0000313" key="1">
    <source>
        <dbReference type="EMBL" id="KAJ9079478.1"/>
    </source>
</evidence>
<dbReference type="Proteomes" id="UP001165960">
    <property type="component" value="Unassembled WGS sequence"/>
</dbReference>